<dbReference type="GeneID" id="66075628"/>
<dbReference type="InterPro" id="IPR041698">
    <property type="entry name" value="Methyltransf_25"/>
</dbReference>
<dbReference type="Proteomes" id="UP001049176">
    <property type="component" value="Chromosome 3"/>
</dbReference>
<reference evidence="3" key="1">
    <citation type="journal article" date="2021" name="Genome Biol. Evol.">
        <title>The assembled and annotated genome of the fairy-ring fungus Marasmius oreades.</title>
        <authorList>
            <person name="Hiltunen M."/>
            <person name="Ament-Velasquez S.L."/>
            <person name="Johannesson H."/>
        </authorList>
    </citation>
    <scope>NUCLEOTIDE SEQUENCE</scope>
    <source>
        <strain evidence="3">03SP1</strain>
    </source>
</reference>
<protein>
    <recommendedName>
        <fullName evidence="2">Methyltransferase domain-containing protein</fullName>
    </recommendedName>
</protein>
<proteinExistence type="predicted"/>
<dbReference type="Pfam" id="PF13649">
    <property type="entry name" value="Methyltransf_25"/>
    <property type="match status" value="1"/>
</dbReference>
<keyword evidence="4" id="KW-1185">Reference proteome</keyword>
<dbReference type="EMBL" id="CM032183">
    <property type="protein sequence ID" value="KAG7095860.1"/>
    <property type="molecule type" value="Genomic_DNA"/>
</dbReference>
<dbReference type="PANTHER" id="PTHR43861:SF3">
    <property type="entry name" value="PUTATIVE (AFU_ORTHOLOGUE AFUA_2G14390)-RELATED"/>
    <property type="match status" value="1"/>
</dbReference>
<evidence type="ECO:0000313" key="4">
    <source>
        <dbReference type="Proteomes" id="UP001049176"/>
    </source>
</evidence>
<feature type="domain" description="Methyltransferase" evidence="2">
    <location>
        <begin position="73"/>
        <end position="172"/>
    </location>
</feature>
<evidence type="ECO:0000256" key="1">
    <source>
        <dbReference type="ARBA" id="ARBA00022679"/>
    </source>
</evidence>
<dbReference type="PANTHER" id="PTHR43861">
    <property type="entry name" value="TRANS-ACONITATE 2-METHYLTRANSFERASE-RELATED"/>
    <property type="match status" value="1"/>
</dbReference>
<comment type="caution">
    <text evidence="3">The sequence shown here is derived from an EMBL/GenBank/DDBJ whole genome shotgun (WGS) entry which is preliminary data.</text>
</comment>
<evidence type="ECO:0000259" key="2">
    <source>
        <dbReference type="Pfam" id="PF13649"/>
    </source>
</evidence>
<dbReference type="OrthoDB" id="3647at2759"/>
<organism evidence="3 4">
    <name type="scientific">Marasmius oreades</name>
    <name type="common">fairy-ring Marasmius</name>
    <dbReference type="NCBI Taxonomy" id="181124"/>
    <lineage>
        <taxon>Eukaryota</taxon>
        <taxon>Fungi</taxon>
        <taxon>Dikarya</taxon>
        <taxon>Basidiomycota</taxon>
        <taxon>Agaricomycotina</taxon>
        <taxon>Agaricomycetes</taxon>
        <taxon>Agaricomycetidae</taxon>
        <taxon>Agaricales</taxon>
        <taxon>Marasmiineae</taxon>
        <taxon>Marasmiaceae</taxon>
        <taxon>Marasmius</taxon>
    </lineage>
</organism>
<dbReference type="RefSeq" id="XP_043012330.1">
    <property type="nucleotide sequence ID" value="XM_043151237.1"/>
</dbReference>
<keyword evidence="1" id="KW-0808">Transferase</keyword>
<dbReference type="KEGG" id="more:E1B28_006552"/>
<dbReference type="AlphaFoldDB" id="A0A9P7S6G5"/>
<dbReference type="SUPFAM" id="SSF53335">
    <property type="entry name" value="S-adenosyl-L-methionine-dependent methyltransferases"/>
    <property type="match status" value="1"/>
</dbReference>
<dbReference type="CDD" id="cd02440">
    <property type="entry name" value="AdoMet_MTases"/>
    <property type="match status" value="1"/>
</dbReference>
<evidence type="ECO:0000313" key="3">
    <source>
        <dbReference type="EMBL" id="KAG7095860.1"/>
    </source>
</evidence>
<dbReference type="InterPro" id="IPR029063">
    <property type="entry name" value="SAM-dependent_MTases_sf"/>
</dbReference>
<dbReference type="Gene3D" id="3.40.50.150">
    <property type="entry name" value="Vaccinia Virus protein VP39"/>
    <property type="match status" value="1"/>
</dbReference>
<accession>A0A9P7S6G5</accession>
<name>A0A9P7S6G5_9AGAR</name>
<gene>
    <name evidence="3" type="ORF">E1B28_006552</name>
</gene>
<dbReference type="GO" id="GO:0016740">
    <property type="term" value="F:transferase activity"/>
    <property type="evidence" value="ECO:0007669"/>
    <property type="project" value="UniProtKB-KW"/>
</dbReference>
<sequence>MSSASHVHQHHHQHTHEAALPQNIQGDIAAANKAHFDAHAHSYDDTPSVLRVTKEIGKSIVETIPFNKEKTTVLEYACGTGLVSNELVPYCKSLVGVDISEGMIKEFVKRFEKQELPPTKVRGICQELKGEQGELNGETFDVVVCSMAYHHFDPKNLQSITDMLASFLKPAGFLAVIDGQPNADGSATIGGNHGNVNPAALGKTTGFSQADMEGLFNGAGLTFRSYKHVTSFEFPGGGTLNAFLATAQKTK</sequence>